<organism evidence="1">
    <name type="scientific">Timema shepardi</name>
    <name type="common">Walking stick</name>
    <dbReference type="NCBI Taxonomy" id="629360"/>
    <lineage>
        <taxon>Eukaryota</taxon>
        <taxon>Metazoa</taxon>
        <taxon>Ecdysozoa</taxon>
        <taxon>Arthropoda</taxon>
        <taxon>Hexapoda</taxon>
        <taxon>Insecta</taxon>
        <taxon>Pterygota</taxon>
        <taxon>Neoptera</taxon>
        <taxon>Polyneoptera</taxon>
        <taxon>Phasmatodea</taxon>
        <taxon>Timematodea</taxon>
        <taxon>Timematoidea</taxon>
        <taxon>Timematidae</taxon>
        <taxon>Timema</taxon>
    </lineage>
</organism>
<evidence type="ECO:0000313" key="1">
    <source>
        <dbReference type="EMBL" id="CAD7267486.1"/>
    </source>
</evidence>
<accession>A0A7R9B8K9</accession>
<proteinExistence type="predicted"/>
<name>A0A7R9B8K9_TIMSH</name>
<gene>
    <name evidence="1" type="ORF">TSIB3V08_LOCUS11491</name>
</gene>
<sequence length="178" mass="19812">MVAVKPRTLHVKENRVYPGLHVSADGKRRNSLMASLVLTDSSQLTADGFEKLSDQIMYPHAEPNDLQKHLFSSDVGPTSVATGARKLNLLWFGLQVTNSSGFESRTGLPREVFLKSSFLPSIAFSADTYQWIIKYVFFPPSGDVACRPNLHQAGTSIRLNTDYSALTNTSLDRKLLFY</sequence>
<dbReference type="EMBL" id="OC009341">
    <property type="protein sequence ID" value="CAD7267486.1"/>
    <property type="molecule type" value="Genomic_DNA"/>
</dbReference>
<dbReference type="AlphaFoldDB" id="A0A7R9B8K9"/>
<protein>
    <submittedName>
        <fullName evidence="1">Uncharacterized protein</fullName>
    </submittedName>
</protein>
<reference evidence="1" key="1">
    <citation type="submission" date="2020-11" db="EMBL/GenBank/DDBJ databases">
        <authorList>
            <person name="Tran Van P."/>
        </authorList>
    </citation>
    <scope>NUCLEOTIDE SEQUENCE</scope>
</reference>